<keyword evidence="2" id="KW-1185">Reference proteome</keyword>
<comment type="caution">
    <text evidence="1">The sequence shown here is derived from an EMBL/GenBank/DDBJ whole genome shotgun (WGS) entry which is preliminary data.</text>
</comment>
<proteinExistence type="predicted"/>
<evidence type="ECO:0000313" key="2">
    <source>
        <dbReference type="Proteomes" id="UP001055072"/>
    </source>
</evidence>
<gene>
    <name evidence="1" type="ORF">BDY19DRAFT_931823</name>
</gene>
<name>A0ACB8UBQ2_9APHY</name>
<organism evidence="1 2">
    <name type="scientific">Irpex rosettiformis</name>
    <dbReference type="NCBI Taxonomy" id="378272"/>
    <lineage>
        <taxon>Eukaryota</taxon>
        <taxon>Fungi</taxon>
        <taxon>Dikarya</taxon>
        <taxon>Basidiomycota</taxon>
        <taxon>Agaricomycotina</taxon>
        <taxon>Agaricomycetes</taxon>
        <taxon>Polyporales</taxon>
        <taxon>Irpicaceae</taxon>
        <taxon>Irpex</taxon>
    </lineage>
</organism>
<evidence type="ECO:0000313" key="1">
    <source>
        <dbReference type="EMBL" id="KAI0091700.1"/>
    </source>
</evidence>
<reference evidence="1" key="1">
    <citation type="journal article" date="2021" name="Environ. Microbiol.">
        <title>Gene family expansions and transcriptome signatures uncover fungal adaptations to wood decay.</title>
        <authorList>
            <person name="Hage H."/>
            <person name="Miyauchi S."/>
            <person name="Viragh M."/>
            <person name="Drula E."/>
            <person name="Min B."/>
            <person name="Chaduli D."/>
            <person name="Navarro D."/>
            <person name="Favel A."/>
            <person name="Norest M."/>
            <person name="Lesage-Meessen L."/>
            <person name="Balint B."/>
            <person name="Merenyi Z."/>
            <person name="de Eugenio L."/>
            <person name="Morin E."/>
            <person name="Martinez A.T."/>
            <person name="Baldrian P."/>
            <person name="Stursova M."/>
            <person name="Martinez M.J."/>
            <person name="Novotny C."/>
            <person name="Magnuson J.K."/>
            <person name="Spatafora J.W."/>
            <person name="Maurice S."/>
            <person name="Pangilinan J."/>
            <person name="Andreopoulos W."/>
            <person name="LaButti K."/>
            <person name="Hundley H."/>
            <person name="Na H."/>
            <person name="Kuo A."/>
            <person name="Barry K."/>
            <person name="Lipzen A."/>
            <person name="Henrissat B."/>
            <person name="Riley R."/>
            <person name="Ahrendt S."/>
            <person name="Nagy L.G."/>
            <person name="Grigoriev I.V."/>
            <person name="Martin F."/>
            <person name="Rosso M.N."/>
        </authorList>
    </citation>
    <scope>NUCLEOTIDE SEQUENCE</scope>
    <source>
        <strain evidence="1">CBS 384.51</strain>
    </source>
</reference>
<sequence length="963" mass="108834">MAFFGFEQPIDLEEEKRKIRANSANGEQEDLAVYTWGEESYDGLGDALQEGGDELNDETFGGTGAVGKDFDFSAQALPTNDLPGVSIPHQHLQYREQLQPQYQQQASLQVHQPRAASHPVQSLEAIWGNRPQFSVSSKQNGSAASPAPQSVQQHIQEHHVQPSSTSFSPFDLETDHQVVPSRQQPPITLSISANQTHGVRTLEEIEAEMREAFAAQRLQNQSPSQAQLLHQAQLRNVGQRHTPQQYAQGSTPPPRMHAHAQSPRFQQQQQQQHHQLLLQQQQQQMQLLELQELRERQQRQQLLELQEQLRLEEMERARHQQQLRAQQNAQYLQHQRQVSSGTPLGDGQYRRHAQRASTPSRLHHLQQQQQHREQLEVPFQQNLQYLPREIQMQQKLLAEMAQAEFLHSLQGSPVNPTEDKELQEQLRAEAMRKIMEAERMEEKRKRKLEKIRYMSRYNDLMTQSDKDFITRIQVSQLVTQDPFSDDFYAQVFGRLLHSRLGVNAPEAVLKFGSGGGVGLGLSQVKGGRRQSAMQRMEQQVERIVNNARLREKEKITLNNLQGALGKTAGRSYKAAPRQLLQVESGPGNGVDASNPAHAHISKADVEPKSEGEGAAQKAAEIGHEALQGHGKLFEKKDPLTHRETLIILERIFDVIMELDRLKEDQAPIDTETELQEREESFNATASRLYDALRVSVPLETSVPHPFISLITPIKGKKMFPRALRYIDQSKHLTIMTLILACFNQLDVVKNSGLLDHIEDSPEKKEAERQLDAFIHHVMHALLPVAATAGVRLIRGLLGVLMTRNDIGMIARTRPGIFILTLFISRIEHLSQEGWAFPEDAPTPEDIAEWQDLFNQLFAVLTPHLLFLFPSVRQAVTNNIPLADVPDFDDADQPVWQFLAILAAHAAVDQQQVLVSAVKERVLESVASANKGYGIKSEEQRGKRLANVNIFLHALGLDSSQIAS</sequence>
<accession>A0ACB8UBQ2</accession>
<protein>
    <submittedName>
        <fullName evidence="1">Topoisomerase II-associated protein PAT1</fullName>
    </submittedName>
</protein>
<dbReference type="EMBL" id="MU274905">
    <property type="protein sequence ID" value="KAI0091700.1"/>
    <property type="molecule type" value="Genomic_DNA"/>
</dbReference>
<dbReference type="Proteomes" id="UP001055072">
    <property type="component" value="Unassembled WGS sequence"/>
</dbReference>